<dbReference type="EMBL" id="JELX01001953">
    <property type="protein sequence ID" value="KYF57036.1"/>
    <property type="molecule type" value="Genomic_DNA"/>
</dbReference>
<evidence type="ECO:0000313" key="2">
    <source>
        <dbReference type="Proteomes" id="UP000075604"/>
    </source>
</evidence>
<protein>
    <recommendedName>
        <fullName evidence="3">Protein kinase domain-containing protein</fullName>
    </recommendedName>
</protein>
<reference evidence="1 2" key="1">
    <citation type="submission" date="2014-02" db="EMBL/GenBank/DDBJ databases">
        <title>The small core and large imbalanced accessory genome model reveals a collaborative survival strategy of Sorangium cellulosum strains in nature.</title>
        <authorList>
            <person name="Han K."/>
            <person name="Peng R."/>
            <person name="Blom J."/>
            <person name="Li Y.-Z."/>
        </authorList>
    </citation>
    <scope>NUCLEOTIDE SEQUENCE [LARGE SCALE GENOMIC DNA]</scope>
    <source>
        <strain evidence="1 2">So0157-18</strain>
    </source>
</reference>
<dbReference type="InterPro" id="IPR011009">
    <property type="entry name" value="Kinase-like_dom_sf"/>
</dbReference>
<accession>A0A150PNA8</accession>
<organism evidence="1 2">
    <name type="scientific">Sorangium cellulosum</name>
    <name type="common">Polyangium cellulosum</name>
    <dbReference type="NCBI Taxonomy" id="56"/>
    <lineage>
        <taxon>Bacteria</taxon>
        <taxon>Pseudomonadati</taxon>
        <taxon>Myxococcota</taxon>
        <taxon>Polyangia</taxon>
        <taxon>Polyangiales</taxon>
        <taxon>Polyangiaceae</taxon>
        <taxon>Sorangium</taxon>
    </lineage>
</organism>
<gene>
    <name evidence="1" type="ORF">BE04_30950</name>
</gene>
<evidence type="ECO:0008006" key="3">
    <source>
        <dbReference type="Google" id="ProtNLM"/>
    </source>
</evidence>
<proteinExistence type="predicted"/>
<dbReference type="SUPFAM" id="SSF56112">
    <property type="entry name" value="Protein kinase-like (PK-like)"/>
    <property type="match status" value="1"/>
</dbReference>
<sequence>MAAEPPGAGVSRSVSPMLMSAAHRYTVTETLHAGQRASLLRAVRSADGRRVILRVLDPRRSRPQDLERLRHEYAIGTMLSHEAVVAPLALETYEGLPALVVEDFGGESSSTRPPAR</sequence>
<comment type="caution">
    <text evidence="1">The sequence shown here is derived from an EMBL/GenBank/DDBJ whole genome shotgun (WGS) entry which is preliminary data.</text>
</comment>
<dbReference type="Gene3D" id="3.30.200.20">
    <property type="entry name" value="Phosphorylase Kinase, domain 1"/>
    <property type="match status" value="1"/>
</dbReference>
<dbReference type="AlphaFoldDB" id="A0A150PNA8"/>
<name>A0A150PNA8_SORCE</name>
<evidence type="ECO:0000313" key="1">
    <source>
        <dbReference type="EMBL" id="KYF57036.1"/>
    </source>
</evidence>
<dbReference type="Proteomes" id="UP000075604">
    <property type="component" value="Unassembled WGS sequence"/>
</dbReference>